<sequence length="146" mass="15698">MILQIVLQVAAAMVATLAFSILFSAPVNHLLFCSIVGGVAWFVNIGLISLGVNIIFACFAATLALTICARIFSYWRRAPVTVFLLAGIFSLVPGAGIYYTAYYAFSSGFSRAFDKGLETLMLAGAIVVGILFGFALPKKLFHIFSK</sequence>
<dbReference type="PANTHER" id="PTHR34390">
    <property type="entry name" value="UPF0442 PROTEIN YJJB-RELATED"/>
    <property type="match status" value="1"/>
</dbReference>
<evidence type="ECO:0000256" key="8">
    <source>
        <dbReference type="SAM" id="Phobius"/>
    </source>
</evidence>
<evidence type="ECO:0000313" key="11">
    <source>
        <dbReference type="Proteomes" id="UP000595917"/>
    </source>
</evidence>
<comment type="subcellular location">
    <subcellularLocation>
        <location evidence="1">Cell membrane</location>
        <topology evidence="1">Multi-pass membrane protein</topology>
    </subcellularLocation>
</comment>
<dbReference type="KEGG" id="bhc:JFL75_18560"/>
<evidence type="ECO:0000259" key="9">
    <source>
        <dbReference type="Pfam" id="PF12821"/>
    </source>
</evidence>
<accession>A0A7T7XM52</accession>
<dbReference type="InterPro" id="IPR024528">
    <property type="entry name" value="ThrE_2"/>
</dbReference>
<dbReference type="GO" id="GO:0015744">
    <property type="term" value="P:succinate transport"/>
    <property type="evidence" value="ECO:0007669"/>
    <property type="project" value="TreeGrafter"/>
</dbReference>
<dbReference type="Proteomes" id="UP000595917">
    <property type="component" value="Chromosome"/>
</dbReference>
<keyword evidence="6 8" id="KW-0472">Membrane</keyword>
<dbReference type="Pfam" id="PF12821">
    <property type="entry name" value="ThrE_2"/>
    <property type="match status" value="1"/>
</dbReference>
<evidence type="ECO:0000256" key="7">
    <source>
        <dbReference type="ARBA" id="ARBA00034125"/>
    </source>
</evidence>
<gene>
    <name evidence="10" type="ORF">JFL75_18560</name>
</gene>
<feature type="transmembrane region" description="Helical" evidence="8">
    <location>
        <begin position="30"/>
        <end position="48"/>
    </location>
</feature>
<reference evidence="10" key="1">
    <citation type="submission" date="2021-01" db="EMBL/GenBank/DDBJ databases">
        <title>Description of Breznakiella homolactica.</title>
        <authorList>
            <person name="Song Y."/>
            <person name="Brune A."/>
        </authorList>
    </citation>
    <scope>NUCLEOTIDE SEQUENCE</scope>
    <source>
        <strain evidence="10">RmG30</strain>
    </source>
</reference>
<dbReference type="GO" id="GO:0005886">
    <property type="term" value="C:plasma membrane"/>
    <property type="evidence" value="ECO:0007669"/>
    <property type="project" value="UniProtKB-SubCell"/>
</dbReference>
<evidence type="ECO:0000256" key="4">
    <source>
        <dbReference type="ARBA" id="ARBA00022692"/>
    </source>
</evidence>
<feature type="transmembrane region" description="Helical" evidence="8">
    <location>
        <begin position="82"/>
        <end position="105"/>
    </location>
</feature>
<keyword evidence="11" id="KW-1185">Reference proteome</keyword>
<evidence type="ECO:0000313" key="10">
    <source>
        <dbReference type="EMBL" id="QQO08909.1"/>
    </source>
</evidence>
<dbReference type="RefSeq" id="WP_215626215.1">
    <property type="nucleotide sequence ID" value="NZ_CP067089.2"/>
</dbReference>
<dbReference type="InterPro" id="IPR050539">
    <property type="entry name" value="ThrE_Dicarb/AminoAcid_Exp"/>
</dbReference>
<evidence type="ECO:0000256" key="3">
    <source>
        <dbReference type="ARBA" id="ARBA00022519"/>
    </source>
</evidence>
<keyword evidence="5 8" id="KW-1133">Transmembrane helix</keyword>
<keyword evidence="3" id="KW-0997">Cell inner membrane</keyword>
<dbReference type="PANTHER" id="PTHR34390:SF1">
    <property type="entry name" value="SUCCINATE TRANSPORTER SUBUNIT YJJB-RELATED"/>
    <property type="match status" value="1"/>
</dbReference>
<comment type="similarity">
    <text evidence="7">Belongs to the ThrE exporter (TC 2.A.79) family.</text>
</comment>
<evidence type="ECO:0000256" key="6">
    <source>
        <dbReference type="ARBA" id="ARBA00023136"/>
    </source>
</evidence>
<keyword evidence="2" id="KW-1003">Cell membrane</keyword>
<organism evidence="10 11">
    <name type="scientific">Breznakiella homolactica</name>
    <dbReference type="NCBI Taxonomy" id="2798577"/>
    <lineage>
        <taxon>Bacteria</taxon>
        <taxon>Pseudomonadati</taxon>
        <taxon>Spirochaetota</taxon>
        <taxon>Spirochaetia</taxon>
        <taxon>Spirochaetales</taxon>
        <taxon>Breznakiellaceae</taxon>
        <taxon>Breznakiella</taxon>
    </lineage>
</organism>
<keyword evidence="4 8" id="KW-0812">Transmembrane</keyword>
<evidence type="ECO:0000256" key="5">
    <source>
        <dbReference type="ARBA" id="ARBA00022989"/>
    </source>
</evidence>
<feature type="domain" description="Threonine/Serine exporter ThrE" evidence="9">
    <location>
        <begin position="8"/>
        <end position="132"/>
    </location>
</feature>
<proteinExistence type="inferred from homology"/>
<name>A0A7T7XM52_9SPIR</name>
<evidence type="ECO:0000256" key="2">
    <source>
        <dbReference type="ARBA" id="ARBA00022475"/>
    </source>
</evidence>
<protein>
    <submittedName>
        <fullName evidence="10">Threonine/serine exporter family protein</fullName>
    </submittedName>
</protein>
<feature type="transmembrane region" description="Helical" evidence="8">
    <location>
        <begin position="117"/>
        <end position="136"/>
    </location>
</feature>
<evidence type="ECO:0000256" key="1">
    <source>
        <dbReference type="ARBA" id="ARBA00004651"/>
    </source>
</evidence>
<dbReference type="EMBL" id="CP067089">
    <property type="protein sequence ID" value="QQO08909.1"/>
    <property type="molecule type" value="Genomic_DNA"/>
</dbReference>
<feature type="transmembrane region" description="Helical" evidence="8">
    <location>
        <begin position="6"/>
        <end position="23"/>
    </location>
</feature>
<dbReference type="AlphaFoldDB" id="A0A7T7XM52"/>